<protein>
    <submittedName>
        <fullName evidence="1">Uncharacterized protein</fullName>
    </submittedName>
</protein>
<proteinExistence type="predicted"/>
<evidence type="ECO:0000313" key="1">
    <source>
        <dbReference type="EMBL" id="ASF47381.1"/>
    </source>
</evidence>
<dbReference type="KEGG" id="mpsy:CEK71_15650"/>
<name>A0A1Z4C1J5_9GAMM</name>
<accession>A0A1Z4C1J5</accession>
<dbReference type="AlphaFoldDB" id="A0A1Z4C1J5"/>
<evidence type="ECO:0000313" key="2">
    <source>
        <dbReference type="Proteomes" id="UP000197019"/>
    </source>
</evidence>
<dbReference type="Proteomes" id="UP000197019">
    <property type="component" value="Chromosome"/>
</dbReference>
<keyword evidence="2" id="KW-1185">Reference proteome</keyword>
<dbReference type="EMBL" id="CP022129">
    <property type="protein sequence ID" value="ASF47381.1"/>
    <property type="molecule type" value="Genomic_DNA"/>
</dbReference>
<organism evidence="1 2">
    <name type="scientific">Methylovulum psychrotolerans</name>
    <dbReference type="NCBI Taxonomy" id="1704499"/>
    <lineage>
        <taxon>Bacteria</taxon>
        <taxon>Pseudomonadati</taxon>
        <taxon>Pseudomonadota</taxon>
        <taxon>Gammaproteobacteria</taxon>
        <taxon>Methylococcales</taxon>
        <taxon>Methylococcaceae</taxon>
        <taxon>Methylovulum</taxon>
    </lineage>
</organism>
<gene>
    <name evidence="1" type="ORF">CEK71_15650</name>
</gene>
<reference evidence="1 2" key="1">
    <citation type="submission" date="2017-06" db="EMBL/GenBank/DDBJ databases">
        <title>Genome Sequencing of the methanotroph Methylovulum psychrotolerants str. HV10-M2 isolated from a high-altitude environment.</title>
        <authorList>
            <person name="Mateos-Rivera A."/>
        </authorList>
    </citation>
    <scope>NUCLEOTIDE SEQUENCE [LARGE SCALE GENOMIC DNA]</scope>
    <source>
        <strain evidence="1 2">HV10_M2</strain>
    </source>
</reference>
<sequence>MNLNKMHSIEWQYKSIRYGRVLRKMVVNQGLVYANGNSIPLEIVEVEVLKTYRGKSLMTKNN</sequence>